<name>A0ABU4I011_9ACTN</name>
<keyword evidence="2" id="KW-1185">Reference proteome</keyword>
<gene>
    <name evidence="1" type="ORF">R7226_31355</name>
</gene>
<protein>
    <submittedName>
        <fullName evidence="1">Uncharacterized protein</fullName>
    </submittedName>
</protein>
<reference evidence="2" key="1">
    <citation type="submission" date="2023-07" db="EMBL/GenBank/DDBJ databases">
        <title>Conexibacter stalactiti sp. nov., isolated from stalactites in a lava cave and emended description of the genus Conexibacter.</title>
        <authorList>
            <person name="Lee S.D."/>
        </authorList>
    </citation>
    <scope>NUCLEOTIDE SEQUENCE [LARGE SCALE GENOMIC DNA]</scope>
    <source>
        <strain evidence="2">KCTC 39840</strain>
    </source>
</reference>
<dbReference type="InterPro" id="IPR038071">
    <property type="entry name" value="UROD/MetE-like_sf"/>
</dbReference>
<proteinExistence type="predicted"/>
<accession>A0ABU4I011</accession>
<dbReference type="Proteomes" id="UP001284601">
    <property type="component" value="Unassembled WGS sequence"/>
</dbReference>
<comment type="caution">
    <text evidence="1">The sequence shown here is derived from an EMBL/GenBank/DDBJ whole genome shotgun (WGS) entry which is preliminary data.</text>
</comment>
<dbReference type="EMBL" id="JAWSTH010000215">
    <property type="protein sequence ID" value="MDW5598898.1"/>
    <property type="molecule type" value="Genomic_DNA"/>
</dbReference>
<evidence type="ECO:0000313" key="1">
    <source>
        <dbReference type="EMBL" id="MDW5598898.1"/>
    </source>
</evidence>
<evidence type="ECO:0000313" key="2">
    <source>
        <dbReference type="Proteomes" id="UP001284601"/>
    </source>
</evidence>
<reference evidence="1 2" key="2">
    <citation type="submission" date="2023-10" db="EMBL/GenBank/DDBJ databases">
        <authorList>
            <person name="Han X.F."/>
        </authorList>
    </citation>
    <scope>NUCLEOTIDE SEQUENCE [LARGE SCALE GENOMIC DNA]</scope>
    <source>
        <strain evidence="1 2">KCTC 39840</strain>
    </source>
</reference>
<sequence>MEPAARRRVVAPAWGLHLCCAVPWETVAAARPDLLSFDLALGPLDQHGVQELRALLARGGRIAWGVVAAHSAEHEQHATARMRAALAQVGGEEAGRRSLLSASCGSGLTTVARETEIAVALLDTARALASPV</sequence>
<organism evidence="1 2">
    <name type="scientific">Conexibacter stalactiti</name>
    <dbReference type="NCBI Taxonomy" id="1940611"/>
    <lineage>
        <taxon>Bacteria</taxon>
        <taxon>Bacillati</taxon>
        <taxon>Actinomycetota</taxon>
        <taxon>Thermoleophilia</taxon>
        <taxon>Solirubrobacterales</taxon>
        <taxon>Conexibacteraceae</taxon>
        <taxon>Conexibacter</taxon>
    </lineage>
</organism>
<dbReference type="SUPFAM" id="SSF51726">
    <property type="entry name" value="UROD/MetE-like"/>
    <property type="match status" value="1"/>
</dbReference>
<dbReference type="RefSeq" id="WP_318601500.1">
    <property type="nucleotide sequence ID" value="NZ_JAWSTH010000215.1"/>
</dbReference>
<dbReference type="Gene3D" id="3.20.20.210">
    <property type="match status" value="1"/>
</dbReference>